<evidence type="ECO:0000313" key="9">
    <source>
        <dbReference type="EMBL" id="MBW7573813.1"/>
    </source>
</evidence>
<dbReference type="InterPro" id="IPR010209">
    <property type="entry name" value="Ion_transpt_RnfG/RsxG"/>
</dbReference>
<keyword evidence="6 7" id="KW-0472">Membrane</keyword>
<accession>A0ABS7DRA1</accession>
<reference evidence="9 10" key="1">
    <citation type="submission" date="2021-03" db="EMBL/GenBank/DDBJ databases">
        <title>Caproiciproducens sp. nov. isolated from feces of cow.</title>
        <authorList>
            <person name="Choi J.-Y."/>
        </authorList>
    </citation>
    <scope>NUCLEOTIDE SEQUENCE [LARGE SCALE GENOMIC DNA]</scope>
    <source>
        <strain evidence="9 10">AGMB10547</strain>
    </source>
</reference>
<gene>
    <name evidence="6" type="primary">rnfG</name>
    <name evidence="9" type="ORF">J5W02_13435</name>
</gene>
<comment type="similarity">
    <text evidence="6">Belongs to the RnfG family.</text>
</comment>
<feature type="domain" description="FMN-binding" evidence="8">
    <location>
        <begin position="87"/>
        <end position="177"/>
    </location>
</feature>
<evidence type="ECO:0000259" key="8">
    <source>
        <dbReference type="SMART" id="SM00900"/>
    </source>
</evidence>
<evidence type="ECO:0000256" key="6">
    <source>
        <dbReference type="HAMAP-Rule" id="MF_00479"/>
    </source>
</evidence>
<proteinExistence type="inferred from homology"/>
<evidence type="ECO:0000313" key="10">
    <source>
        <dbReference type="Proteomes" id="UP000719942"/>
    </source>
</evidence>
<keyword evidence="2 6" id="KW-0597">Phosphoprotein</keyword>
<comment type="subcellular location">
    <subcellularLocation>
        <location evidence="6">Cell membrane</location>
        <topology evidence="6">Single-pass membrane protein</topology>
    </subcellularLocation>
</comment>
<dbReference type="PIRSF" id="PIRSF006091">
    <property type="entry name" value="E_trnsport_RnfG"/>
    <property type="match status" value="1"/>
</dbReference>
<comment type="function">
    <text evidence="6">Part of a membrane-bound complex that couples electron transfer with translocation of ions across the membrane.</text>
</comment>
<feature type="modified residue" description="FMN phosphoryl threonine" evidence="6">
    <location>
        <position position="160"/>
    </location>
</feature>
<dbReference type="Gene3D" id="3.90.1010.20">
    <property type="match status" value="1"/>
</dbReference>
<keyword evidence="6 7" id="KW-1133">Transmembrane helix</keyword>
<feature type="transmembrane region" description="Helical" evidence="7">
    <location>
        <begin position="12"/>
        <end position="32"/>
    </location>
</feature>
<evidence type="ECO:0000256" key="5">
    <source>
        <dbReference type="ARBA" id="ARBA00022982"/>
    </source>
</evidence>
<keyword evidence="5 6" id="KW-0249">Electron transport</keyword>
<evidence type="ECO:0000256" key="2">
    <source>
        <dbReference type="ARBA" id="ARBA00022553"/>
    </source>
</evidence>
<dbReference type="InterPro" id="IPR007329">
    <property type="entry name" value="FMN-bd"/>
</dbReference>
<evidence type="ECO:0000256" key="4">
    <source>
        <dbReference type="ARBA" id="ARBA00022643"/>
    </source>
</evidence>
<evidence type="ECO:0000256" key="7">
    <source>
        <dbReference type="SAM" id="Phobius"/>
    </source>
</evidence>
<dbReference type="PANTHER" id="PTHR36118">
    <property type="entry name" value="ION-TRANSLOCATING OXIDOREDUCTASE COMPLEX SUBUNIT G"/>
    <property type="match status" value="1"/>
</dbReference>
<keyword evidence="6" id="KW-1278">Translocase</keyword>
<evidence type="ECO:0000256" key="3">
    <source>
        <dbReference type="ARBA" id="ARBA00022630"/>
    </source>
</evidence>
<comment type="caution">
    <text evidence="9">The sequence shown here is derived from an EMBL/GenBank/DDBJ whole genome shotgun (WGS) entry which is preliminary data.</text>
</comment>
<organism evidence="9 10">
    <name type="scientific">Caproiciproducens faecalis</name>
    <dbReference type="NCBI Taxonomy" id="2820301"/>
    <lineage>
        <taxon>Bacteria</taxon>
        <taxon>Bacillati</taxon>
        <taxon>Bacillota</taxon>
        <taxon>Clostridia</taxon>
        <taxon>Eubacteriales</taxon>
        <taxon>Acutalibacteraceae</taxon>
        <taxon>Caproiciproducens</taxon>
    </lineage>
</organism>
<keyword evidence="6 7" id="KW-0812">Transmembrane</keyword>
<comment type="cofactor">
    <cofactor evidence="6">
        <name>FMN</name>
        <dbReference type="ChEBI" id="CHEBI:58210"/>
    </cofactor>
</comment>
<evidence type="ECO:0000256" key="1">
    <source>
        <dbReference type="ARBA" id="ARBA00022448"/>
    </source>
</evidence>
<dbReference type="Pfam" id="PF04205">
    <property type="entry name" value="FMN_bind"/>
    <property type="match status" value="1"/>
</dbReference>
<dbReference type="SMART" id="SM00900">
    <property type="entry name" value="FMN_bind"/>
    <property type="match status" value="1"/>
</dbReference>
<dbReference type="EMBL" id="JAGFNZ010000006">
    <property type="protein sequence ID" value="MBW7573813.1"/>
    <property type="molecule type" value="Genomic_DNA"/>
</dbReference>
<dbReference type="PANTHER" id="PTHR36118:SF1">
    <property type="entry name" value="ION-TRANSLOCATING OXIDOREDUCTASE COMPLEX SUBUNIT G"/>
    <property type="match status" value="1"/>
</dbReference>
<name>A0ABS7DRA1_9FIRM</name>
<dbReference type="Proteomes" id="UP000719942">
    <property type="component" value="Unassembled WGS sequence"/>
</dbReference>
<keyword evidence="10" id="KW-1185">Reference proteome</keyword>
<keyword evidence="4 6" id="KW-0288">FMN</keyword>
<keyword evidence="6" id="KW-1003">Cell membrane</keyword>
<keyword evidence="3 6" id="KW-0285">Flavoprotein</keyword>
<dbReference type="EC" id="7.-.-.-" evidence="6"/>
<dbReference type="HAMAP" id="MF_00479">
    <property type="entry name" value="RsxG_RnfG"/>
    <property type="match status" value="1"/>
</dbReference>
<protein>
    <recommendedName>
        <fullName evidence="6">Ion-translocating oxidoreductase complex subunit G</fullName>
        <ecNumber evidence="6">7.-.-.-</ecNumber>
    </recommendedName>
    <alternativeName>
        <fullName evidence="6">Rnf electron transport complex subunit G</fullName>
    </alternativeName>
</protein>
<keyword evidence="1 6" id="KW-0813">Transport</keyword>
<dbReference type="RefSeq" id="WP_219966224.1">
    <property type="nucleotide sequence ID" value="NZ_JAGFNZ010000006.1"/>
</dbReference>
<sequence length="184" mass="19739">MKIDSKEVLIPTITLFIICLVTSVLLAATNLMTRDKIVEINKQSESESRQLVLPSAKNFEDSEDGTYAVGKNGSELAGYVFTTKTKSYGGDLKVMTGIDKEGKITGVVLLTISDTPGLGLNAQKESFRDQYKKAAPENGFEVIKSGTASDTQIEAMTGATITSKAVTTCVNDAVKEYQKVKGGK</sequence>
<comment type="subunit">
    <text evidence="6">The complex is composed of six subunits: RnfA, RnfB, RnfC, RnfD, RnfE and RnfG.</text>
</comment>